<organism evidence="1 2">
    <name type="scientific">Ooceraea biroi</name>
    <name type="common">Clonal raider ant</name>
    <name type="synonym">Cerapachys biroi</name>
    <dbReference type="NCBI Taxonomy" id="2015173"/>
    <lineage>
        <taxon>Eukaryota</taxon>
        <taxon>Metazoa</taxon>
        <taxon>Ecdysozoa</taxon>
        <taxon>Arthropoda</taxon>
        <taxon>Hexapoda</taxon>
        <taxon>Insecta</taxon>
        <taxon>Pterygota</taxon>
        <taxon>Neoptera</taxon>
        <taxon>Endopterygota</taxon>
        <taxon>Hymenoptera</taxon>
        <taxon>Apocrita</taxon>
        <taxon>Aculeata</taxon>
        <taxon>Formicoidea</taxon>
        <taxon>Formicidae</taxon>
        <taxon>Dorylinae</taxon>
        <taxon>Ooceraea</taxon>
    </lineage>
</organism>
<dbReference type="EMBL" id="KK107499">
    <property type="protein sequence ID" value="EZA49802.1"/>
    <property type="molecule type" value="Genomic_DNA"/>
</dbReference>
<proteinExistence type="predicted"/>
<keyword evidence="2" id="KW-1185">Reference proteome</keyword>
<accession>A0A026W161</accession>
<gene>
    <name evidence="1" type="ORF">X777_11675</name>
</gene>
<name>A0A026W161_OOCBI</name>
<sequence length="91" mass="10470">MHNTLITEHVIAFSISLSLSHVLPSLPSPFQCRGFKHDRYRPIHILRPLLLSSGRANYLPRFYKHCKDTGINHDCKSHIANHVHRKSCPCC</sequence>
<dbReference type="Proteomes" id="UP000053097">
    <property type="component" value="Unassembled WGS sequence"/>
</dbReference>
<reference evidence="1 2" key="1">
    <citation type="journal article" date="2014" name="Curr. Biol.">
        <title>The genome of the clonal raider ant Cerapachys biroi.</title>
        <authorList>
            <person name="Oxley P.R."/>
            <person name="Ji L."/>
            <person name="Fetter-Pruneda I."/>
            <person name="McKenzie S.K."/>
            <person name="Li C."/>
            <person name="Hu H."/>
            <person name="Zhang G."/>
            <person name="Kronauer D.J."/>
        </authorList>
    </citation>
    <scope>NUCLEOTIDE SEQUENCE [LARGE SCALE GENOMIC DNA]</scope>
</reference>
<protein>
    <submittedName>
        <fullName evidence="1">Uncharacterized protein</fullName>
    </submittedName>
</protein>
<dbReference type="AlphaFoldDB" id="A0A026W161"/>
<evidence type="ECO:0000313" key="2">
    <source>
        <dbReference type="Proteomes" id="UP000053097"/>
    </source>
</evidence>
<evidence type="ECO:0000313" key="1">
    <source>
        <dbReference type="EMBL" id="EZA49802.1"/>
    </source>
</evidence>